<evidence type="ECO:0000256" key="4">
    <source>
        <dbReference type="ARBA" id="ARBA00022729"/>
    </source>
</evidence>
<evidence type="ECO:0000256" key="12">
    <source>
        <dbReference type="SAM" id="Phobius"/>
    </source>
</evidence>
<keyword evidence="2 10" id="KW-0245">EGF-like domain</keyword>
<evidence type="ECO:0000313" key="16">
    <source>
        <dbReference type="RefSeq" id="XP_014007786.1"/>
    </source>
</evidence>
<sequence>MHLRAGRHERRRPPSWIWTRFDRVWLAAMTVVMWIPMRPLQAFPTASLSLCQTPTGWNCSDSEERDSVFQCDTDSCQYDGKCLKIAETMTCICDFKCSADYSPVCGSNNHRYQNECFLRREACQLQTEIYTASLGPCPTDAGSGSGDGGEGVSLPESSGEAGVGLRDSSCEMCQFGSECDEDAEDVWCVCNIDCSHISFNPVCASDGRSYDNPCQVKEASCQRQERIEVTHLGHCHGEEVRDLYIPCPSRYRNYCLHGDCQYPDNLGPPSCSCHAGFSGPQCEQKDYNVLFVVPGSGKIRYVLIASVIGALQITIITLVVLCVTRKCPGKKRKSVQKQSGALYDTDSTLHTATLTI</sequence>
<dbReference type="GO" id="GO:0006950">
    <property type="term" value="P:response to stress"/>
    <property type="evidence" value="ECO:0007669"/>
    <property type="project" value="UniProtKB-ARBA"/>
</dbReference>
<evidence type="ECO:0000256" key="6">
    <source>
        <dbReference type="ARBA" id="ARBA00022989"/>
    </source>
</evidence>
<dbReference type="Gene3D" id="2.10.25.10">
    <property type="entry name" value="Laminin"/>
    <property type="match status" value="1"/>
</dbReference>
<dbReference type="Proteomes" id="UP001652741">
    <property type="component" value="Chromosome ssa17"/>
</dbReference>
<name>A0A1S3MYG3_SALSA</name>
<dbReference type="GeneID" id="106575679"/>
<evidence type="ECO:0000256" key="5">
    <source>
        <dbReference type="ARBA" id="ARBA00022737"/>
    </source>
</evidence>
<dbReference type="Gene3D" id="3.30.60.30">
    <property type="match status" value="2"/>
</dbReference>
<dbReference type="SUPFAM" id="SSF57196">
    <property type="entry name" value="EGF/Laminin"/>
    <property type="match status" value="1"/>
</dbReference>
<comment type="caution">
    <text evidence="10">Lacks conserved residue(s) required for the propagation of feature annotation.</text>
</comment>
<keyword evidence="4" id="KW-0732">Signal</keyword>
<keyword evidence="3 12" id="KW-0812">Transmembrane</keyword>
<dbReference type="OMA" id="KEASCMK"/>
<dbReference type="FunFam" id="3.30.60.30:FF:000002">
    <property type="entry name" value="tomoregulin-2 isoform X1"/>
    <property type="match status" value="2"/>
</dbReference>
<dbReference type="Pfam" id="PF07648">
    <property type="entry name" value="Kazal_2"/>
    <property type="match status" value="2"/>
</dbReference>
<evidence type="ECO:0000256" key="3">
    <source>
        <dbReference type="ARBA" id="ARBA00022692"/>
    </source>
</evidence>
<gene>
    <name evidence="16" type="primary">LOC106575679</name>
</gene>
<keyword evidence="8 10" id="KW-1015">Disulfide bond</keyword>
<dbReference type="AlphaFoldDB" id="A0A1S3MYG3"/>
<evidence type="ECO:0000259" key="13">
    <source>
        <dbReference type="PROSITE" id="PS50026"/>
    </source>
</evidence>
<evidence type="ECO:0000256" key="2">
    <source>
        <dbReference type="ARBA" id="ARBA00022536"/>
    </source>
</evidence>
<dbReference type="GO" id="GO:0016020">
    <property type="term" value="C:membrane"/>
    <property type="evidence" value="ECO:0007669"/>
    <property type="project" value="UniProtKB-SubCell"/>
</dbReference>
<comment type="similarity">
    <text evidence="9">Belongs to the tomoregulin family.</text>
</comment>
<dbReference type="PROSITE" id="PS01186">
    <property type="entry name" value="EGF_2"/>
    <property type="match status" value="1"/>
</dbReference>
<dbReference type="PANTHER" id="PTHR21632:SF5">
    <property type="entry name" value="TOMOREGULIN-2 ISOFORM X1"/>
    <property type="match status" value="1"/>
</dbReference>
<keyword evidence="15" id="KW-1185">Reference proteome</keyword>
<keyword evidence="6 12" id="KW-1133">Transmembrane helix</keyword>
<dbReference type="PANTHER" id="PTHR21632">
    <property type="entry name" value="REGULATORY PROTEIN ZESTE"/>
    <property type="match status" value="1"/>
</dbReference>
<evidence type="ECO:0000256" key="1">
    <source>
        <dbReference type="ARBA" id="ARBA00004479"/>
    </source>
</evidence>
<protein>
    <submittedName>
        <fullName evidence="16">Tomoregulin-2</fullName>
    </submittedName>
</protein>
<feature type="disulfide bond" evidence="10">
    <location>
        <begin position="273"/>
        <end position="282"/>
    </location>
</feature>
<dbReference type="InterPro" id="IPR002350">
    <property type="entry name" value="Kazal_dom"/>
</dbReference>
<keyword evidence="5" id="KW-0677">Repeat</keyword>
<evidence type="ECO:0000256" key="8">
    <source>
        <dbReference type="ARBA" id="ARBA00023157"/>
    </source>
</evidence>
<feature type="transmembrane region" description="Helical" evidence="12">
    <location>
        <begin position="301"/>
        <end position="323"/>
    </location>
</feature>
<organism evidence="15 16">
    <name type="scientific">Salmo salar</name>
    <name type="common">Atlantic salmon</name>
    <dbReference type="NCBI Taxonomy" id="8030"/>
    <lineage>
        <taxon>Eukaryota</taxon>
        <taxon>Metazoa</taxon>
        <taxon>Chordata</taxon>
        <taxon>Craniata</taxon>
        <taxon>Vertebrata</taxon>
        <taxon>Euteleostomi</taxon>
        <taxon>Actinopterygii</taxon>
        <taxon>Neopterygii</taxon>
        <taxon>Teleostei</taxon>
        <taxon>Protacanthopterygii</taxon>
        <taxon>Salmoniformes</taxon>
        <taxon>Salmonidae</taxon>
        <taxon>Salmoninae</taxon>
        <taxon>Salmo</taxon>
    </lineage>
</organism>
<evidence type="ECO:0000256" key="10">
    <source>
        <dbReference type="PROSITE-ProRule" id="PRU00076"/>
    </source>
</evidence>
<evidence type="ECO:0000256" key="7">
    <source>
        <dbReference type="ARBA" id="ARBA00023136"/>
    </source>
</evidence>
<dbReference type="InterPro" id="IPR036058">
    <property type="entry name" value="Kazal_dom_sf"/>
</dbReference>
<feature type="domain" description="EGF-like" evidence="13">
    <location>
        <begin position="243"/>
        <end position="283"/>
    </location>
</feature>
<feature type="region of interest" description="Disordered" evidence="11">
    <location>
        <begin position="140"/>
        <end position="160"/>
    </location>
</feature>
<evidence type="ECO:0000313" key="15">
    <source>
        <dbReference type="Proteomes" id="UP001652741"/>
    </source>
</evidence>
<evidence type="ECO:0000259" key="14">
    <source>
        <dbReference type="PROSITE" id="PS51465"/>
    </source>
</evidence>
<feature type="domain" description="Kazal-like" evidence="14">
    <location>
        <begin position="92"/>
        <end position="139"/>
    </location>
</feature>
<proteinExistence type="inferred from homology"/>
<dbReference type="SMART" id="SM00280">
    <property type="entry name" value="KAZAL"/>
    <property type="match status" value="2"/>
</dbReference>
<evidence type="ECO:0000256" key="9">
    <source>
        <dbReference type="ARBA" id="ARBA00038484"/>
    </source>
</evidence>
<keyword evidence="7 12" id="KW-0472">Membrane</keyword>
<dbReference type="Bgee" id="ENSSSAG00000007383">
    <property type="expression patterns" value="Expressed in zone of skin and 6 other cell types or tissues"/>
</dbReference>
<accession>A0A1S3MYG3</accession>
<reference evidence="16" key="1">
    <citation type="submission" date="2025-08" db="UniProtKB">
        <authorList>
            <consortium name="RefSeq"/>
        </authorList>
    </citation>
    <scope>IDENTIFICATION</scope>
</reference>
<feature type="domain" description="Kazal-like" evidence="14">
    <location>
        <begin position="189"/>
        <end position="237"/>
    </location>
</feature>
<dbReference type="KEGG" id="sasa:106575679"/>
<dbReference type="PROSITE" id="PS51465">
    <property type="entry name" value="KAZAL_2"/>
    <property type="match status" value="2"/>
</dbReference>
<dbReference type="PROSITE" id="PS00022">
    <property type="entry name" value="EGF_1"/>
    <property type="match status" value="1"/>
</dbReference>
<comment type="subcellular location">
    <subcellularLocation>
        <location evidence="1">Membrane</location>
        <topology evidence="1">Single-pass type I membrane protein</topology>
    </subcellularLocation>
</comment>
<dbReference type="OrthoDB" id="328123at2759"/>
<dbReference type="SUPFAM" id="SSF100895">
    <property type="entry name" value="Kazal-type serine protease inhibitors"/>
    <property type="match status" value="2"/>
</dbReference>
<dbReference type="RefSeq" id="XP_014007786.1">
    <property type="nucleotide sequence ID" value="XM_014152311.2"/>
</dbReference>
<dbReference type="InterPro" id="IPR000742">
    <property type="entry name" value="EGF"/>
</dbReference>
<evidence type="ECO:0000256" key="11">
    <source>
        <dbReference type="SAM" id="MobiDB-lite"/>
    </source>
</evidence>
<dbReference type="PROSITE" id="PS50026">
    <property type="entry name" value="EGF_3"/>
    <property type="match status" value="1"/>
</dbReference>
<dbReference type="CDD" id="cd00104">
    <property type="entry name" value="KAZAL_FS"/>
    <property type="match status" value="2"/>
</dbReference>